<keyword evidence="2" id="KW-1185">Reference proteome</keyword>
<dbReference type="EMBL" id="JAZDWU010000010">
    <property type="protein sequence ID" value="KAK9988067.1"/>
    <property type="molecule type" value="Genomic_DNA"/>
</dbReference>
<sequence length="393" mass="45510">MEEEIWKHEYVIGFCGHRWVPYELEESNTTRQLEEWYACKIPYSDDDSSSPLIKVYPFSPIPFSSVKLFGVRNTHAYGGSRLYTIGGIDPTSDSKIVDPLDYNIYRLWTLKLDSDGGWKPLPPMNFPRRRFSCSIAFDCKLYVFDGFSSEFSEICGWMEVYDPISDTWESLPSPPLPVPPFSVRMYAPLESKQQIVVALLCDPKWKNFSTLFTYNISNRCWTKLAHHFQVQPGYPFSFYRTPVAVGNTLFWGSVRFDGGYDDIRIHAHAYDLDRDKWLVGSLNVFRRGVKSPILLEDELLVDKAHTPPLLHLADQKFCLFLHSTNRKHTFHHNKGGNKHDYLNCLILEISPPIFDHDDNCTDLDHSSILCLSIVSIHKFPFYDKLSFHDSLLL</sequence>
<dbReference type="PANTHER" id="PTHR45632">
    <property type="entry name" value="LD33804P"/>
    <property type="match status" value="1"/>
</dbReference>
<evidence type="ECO:0000313" key="2">
    <source>
        <dbReference type="Proteomes" id="UP001459277"/>
    </source>
</evidence>
<organism evidence="1 2">
    <name type="scientific">Lithocarpus litseifolius</name>
    <dbReference type="NCBI Taxonomy" id="425828"/>
    <lineage>
        <taxon>Eukaryota</taxon>
        <taxon>Viridiplantae</taxon>
        <taxon>Streptophyta</taxon>
        <taxon>Embryophyta</taxon>
        <taxon>Tracheophyta</taxon>
        <taxon>Spermatophyta</taxon>
        <taxon>Magnoliopsida</taxon>
        <taxon>eudicotyledons</taxon>
        <taxon>Gunneridae</taxon>
        <taxon>Pentapetalae</taxon>
        <taxon>rosids</taxon>
        <taxon>fabids</taxon>
        <taxon>Fagales</taxon>
        <taxon>Fagaceae</taxon>
        <taxon>Lithocarpus</taxon>
    </lineage>
</organism>
<comment type="caution">
    <text evidence="1">The sequence shown here is derived from an EMBL/GenBank/DDBJ whole genome shotgun (WGS) entry which is preliminary data.</text>
</comment>
<dbReference type="Pfam" id="PF01344">
    <property type="entry name" value="Kelch_1"/>
    <property type="match status" value="1"/>
</dbReference>
<dbReference type="Gene3D" id="2.120.10.80">
    <property type="entry name" value="Kelch-type beta propeller"/>
    <property type="match status" value="1"/>
</dbReference>
<dbReference type="Proteomes" id="UP001459277">
    <property type="component" value="Unassembled WGS sequence"/>
</dbReference>
<proteinExistence type="predicted"/>
<dbReference type="InterPro" id="IPR006652">
    <property type="entry name" value="Kelch_1"/>
</dbReference>
<protein>
    <submittedName>
        <fullName evidence="1">Uncharacterized protein</fullName>
    </submittedName>
</protein>
<accession>A0AAW2BSE5</accession>
<dbReference type="SUPFAM" id="SSF117281">
    <property type="entry name" value="Kelch motif"/>
    <property type="match status" value="1"/>
</dbReference>
<reference evidence="1 2" key="1">
    <citation type="submission" date="2024-01" db="EMBL/GenBank/DDBJ databases">
        <title>A telomere-to-telomere, gap-free genome of sweet tea (Lithocarpus litseifolius).</title>
        <authorList>
            <person name="Zhou J."/>
        </authorList>
    </citation>
    <scope>NUCLEOTIDE SEQUENCE [LARGE SCALE GENOMIC DNA]</scope>
    <source>
        <strain evidence="1">Zhou-2022a</strain>
        <tissue evidence="1">Leaf</tissue>
    </source>
</reference>
<dbReference type="InterPro" id="IPR015915">
    <property type="entry name" value="Kelch-typ_b-propeller"/>
</dbReference>
<gene>
    <name evidence="1" type="ORF">SO802_028306</name>
</gene>
<dbReference type="AlphaFoldDB" id="A0AAW2BSE5"/>
<dbReference type="PANTHER" id="PTHR45632:SF5">
    <property type="entry name" value="KELCH-LIKE PROTEIN 22"/>
    <property type="match status" value="1"/>
</dbReference>
<evidence type="ECO:0000313" key="1">
    <source>
        <dbReference type="EMBL" id="KAK9988067.1"/>
    </source>
</evidence>
<name>A0AAW2BSE5_9ROSI</name>